<evidence type="ECO:0000313" key="2">
    <source>
        <dbReference type="EMBL" id="SEQ89957.1"/>
    </source>
</evidence>
<gene>
    <name evidence="2" type="ORF">SAMN04244573_02477</name>
</gene>
<sequence>MSTFAVFGMTEHYAREEARKNTPTVILKVQLTESQWLEAVERRIEKTMSGTRSVQLSHMFDAPQFAEQYIELLRKAGKARDLKIRAKVKVDQPATSKAKQKAPTTAWKDVA</sequence>
<protein>
    <submittedName>
        <fullName evidence="2">Uncharacterized protein</fullName>
    </submittedName>
</protein>
<feature type="region of interest" description="Disordered" evidence="1">
    <location>
        <begin position="90"/>
        <end position="111"/>
    </location>
</feature>
<reference evidence="2 3" key="1">
    <citation type="submission" date="2016-10" db="EMBL/GenBank/DDBJ databases">
        <authorList>
            <person name="de Groot N.N."/>
        </authorList>
    </citation>
    <scope>NUCLEOTIDE SEQUENCE [LARGE SCALE GENOMIC DNA]</scope>
    <source>
        <strain evidence="2 3">DSM 378</strain>
    </source>
</reference>
<accession>A0A1H9JT41</accession>
<dbReference type="RefSeq" id="WP_090622335.1">
    <property type="nucleotide sequence ID" value="NZ_FOFJ01000021.1"/>
</dbReference>
<organism evidence="2 3">
    <name type="scientific">Azotobacter beijerinckii</name>
    <dbReference type="NCBI Taxonomy" id="170623"/>
    <lineage>
        <taxon>Bacteria</taxon>
        <taxon>Pseudomonadati</taxon>
        <taxon>Pseudomonadota</taxon>
        <taxon>Gammaproteobacteria</taxon>
        <taxon>Pseudomonadales</taxon>
        <taxon>Pseudomonadaceae</taxon>
        <taxon>Azotobacter</taxon>
    </lineage>
</organism>
<proteinExistence type="predicted"/>
<dbReference type="Proteomes" id="UP000199267">
    <property type="component" value="Unassembled WGS sequence"/>
</dbReference>
<dbReference type="EMBL" id="FOFJ01000021">
    <property type="protein sequence ID" value="SEQ89957.1"/>
    <property type="molecule type" value="Genomic_DNA"/>
</dbReference>
<name>A0A1H9JT41_9GAMM</name>
<evidence type="ECO:0000256" key="1">
    <source>
        <dbReference type="SAM" id="MobiDB-lite"/>
    </source>
</evidence>
<dbReference type="AlphaFoldDB" id="A0A1H9JT41"/>
<evidence type="ECO:0000313" key="3">
    <source>
        <dbReference type="Proteomes" id="UP000199267"/>
    </source>
</evidence>